<proteinExistence type="predicted"/>
<dbReference type="Gene3D" id="3.20.20.80">
    <property type="entry name" value="Glycosidases"/>
    <property type="match status" value="1"/>
</dbReference>
<dbReference type="InterPro" id="IPR051913">
    <property type="entry name" value="GH2_Domain-Containing"/>
</dbReference>
<dbReference type="PANTHER" id="PTHR42732">
    <property type="entry name" value="BETA-GALACTOSIDASE"/>
    <property type="match status" value="1"/>
</dbReference>
<dbReference type="PANTHER" id="PTHR42732:SF1">
    <property type="entry name" value="BETA-MANNOSIDASE"/>
    <property type="match status" value="1"/>
</dbReference>
<dbReference type="InterPro" id="IPR017853">
    <property type="entry name" value="GH"/>
</dbReference>
<dbReference type="EMBL" id="JARKHV010000124">
    <property type="protein sequence ID" value="MDF4187411.1"/>
    <property type="molecule type" value="Genomic_DNA"/>
</dbReference>
<feature type="non-terminal residue" evidence="1">
    <location>
        <position position="151"/>
    </location>
</feature>
<name>A0AAW6Q7H1_9LACO</name>
<gene>
    <name evidence="1" type="ORF">PV940_10415</name>
</gene>
<accession>A0AAW6Q7H1</accession>
<organism evidence="1 2">
    <name type="scientific">Ligilactobacillus salivarius</name>
    <dbReference type="NCBI Taxonomy" id="1624"/>
    <lineage>
        <taxon>Bacteria</taxon>
        <taxon>Bacillati</taxon>
        <taxon>Bacillota</taxon>
        <taxon>Bacilli</taxon>
        <taxon>Lactobacillales</taxon>
        <taxon>Lactobacillaceae</taxon>
        <taxon>Ligilactobacillus</taxon>
    </lineage>
</organism>
<protein>
    <submittedName>
        <fullName evidence="1">Uncharacterized protein</fullName>
    </submittedName>
</protein>
<reference evidence="1" key="1">
    <citation type="submission" date="2023-02" db="EMBL/GenBank/DDBJ databases">
        <title>Draft Whole-Genome Sequences of competitive exclusion Lactobacillus salivarius strains for Poultry.</title>
        <authorList>
            <person name="Ma L.M."/>
            <person name="Lopez-Guerra N."/>
            <person name="Zhang G."/>
        </authorList>
    </citation>
    <scope>NUCLEOTIDE SEQUENCE</scope>
    <source>
        <strain evidence="1">Salm-9</strain>
    </source>
</reference>
<feature type="non-terminal residue" evidence="1">
    <location>
        <position position="1"/>
    </location>
</feature>
<dbReference type="AlphaFoldDB" id="A0AAW6Q7H1"/>
<evidence type="ECO:0000313" key="2">
    <source>
        <dbReference type="Proteomes" id="UP001213566"/>
    </source>
</evidence>
<dbReference type="SUPFAM" id="SSF51445">
    <property type="entry name" value="(Trans)glycosidases"/>
    <property type="match status" value="1"/>
</dbReference>
<comment type="caution">
    <text evidence="1">The sequence shown here is derived from an EMBL/GenBank/DDBJ whole genome shotgun (WGS) entry which is preliminary data.</text>
</comment>
<evidence type="ECO:0000313" key="1">
    <source>
        <dbReference type="EMBL" id="MDF4187411.1"/>
    </source>
</evidence>
<sequence length="151" mass="16819">LARRLHTIARDEDPSRPTTLSMNYAKPHMPLPAEVDIISLNYQGEGIRQDPEFEGTDRIRTPPQYPGFHQAFPDKLILTGESASAVSSRGVYFFPVHPTDSSIVRDSRGGDSTLQQVSSYELYAVDFGSSADKVFASLDRHPYVAGEFVWT</sequence>
<dbReference type="Proteomes" id="UP001213566">
    <property type="component" value="Unassembled WGS sequence"/>
</dbReference>